<reference evidence="2" key="1">
    <citation type="submission" date="2025-08" db="UniProtKB">
        <authorList>
            <consortium name="Ensembl"/>
        </authorList>
    </citation>
    <scope>IDENTIFICATION</scope>
</reference>
<feature type="compositionally biased region" description="Basic and acidic residues" evidence="1">
    <location>
        <begin position="1"/>
        <end position="27"/>
    </location>
</feature>
<feature type="region of interest" description="Disordered" evidence="1">
    <location>
        <begin position="1"/>
        <end position="49"/>
    </location>
</feature>
<dbReference type="Proteomes" id="UP000694402">
    <property type="component" value="Unassembled WGS sequence"/>
</dbReference>
<keyword evidence="3" id="KW-1185">Reference proteome</keyword>
<sequence length="94" mass="10605">MEKSDGGSEIDLKIEVADDESSSHSDVDFEPAPPMPEPRHRNYRTEPTETVIPTATVTRESGRDGTVWVENSDETLHGQMQKCEQLLHIDFHGR</sequence>
<dbReference type="Ensembl" id="ENSOTST00005029577.2">
    <property type="protein sequence ID" value="ENSOTSP00005027383.1"/>
    <property type="gene ID" value="ENSOTSG00005012873.2"/>
</dbReference>
<feature type="compositionally biased region" description="Basic and acidic residues" evidence="1">
    <location>
        <begin position="37"/>
        <end position="47"/>
    </location>
</feature>
<evidence type="ECO:0000256" key="1">
    <source>
        <dbReference type="SAM" id="MobiDB-lite"/>
    </source>
</evidence>
<evidence type="ECO:0000313" key="3">
    <source>
        <dbReference type="Proteomes" id="UP000694402"/>
    </source>
</evidence>
<evidence type="ECO:0000313" key="2">
    <source>
        <dbReference type="Ensembl" id="ENSOTSP00005027383.1"/>
    </source>
</evidence>
<reference evidence="2" key="2">
    <citation type="submission" date="2025-09" db="UniProtKB">
        <authorList>
            <consortium name="Ensembl"/>
        </authorList>
    </citation>
    <scope>IDENTIFICATION</scope>
</reference>
<accession>A0A8C8EZT2</accession>
<protein>
    <submittedName>
        <fullName evidence="2">Uncharacterized protein</fullName>
    </submittedName>
</protein>
<organism evidence="2 3">
    <name type="scientific">Oncorhynchus tshawytscha</name>
    <name type="common">Chinook salmon</name>
    <name type="synonym">Salmo tshawytscha</name>
    <dbReference type="NCBI Taxonomy" id="74940"/>
    <lineage>
        <taxon>Eukaryota</taxon>
        <taxon>Metazoa</taxon>
        <taxon>Chordata</taxon>
        <taxon>Craniata</taxon>
        <taxon>Vertebrata</taxon>
        <taxon>Euteleostomi</taxon>
        <taxon>Actinopterygii</taxon>
        <taxon>Neopterygii</taxon>
        <taxon>Teleostei</taxon>
        <taxon>Protacanthopterygii</taxon>
        <taxon>Salmoniformes</taxon>
        <taxon>Salmonidae</taxon>
        <taxon>Salmoninae</taxon>
        <taxon>Oncorhynchus</taxon>
    </lineage>
</organism>
<dbReference type="AlphaFoldDB" id="A0A8C8EZT2"/>
<name>A0A8C8EZT2_ONCTS</name>
<proteinExistence type="predicted"/>
<dbReference type="GeneTree" id="ENSGT01000000220864"/>